<reference evidence="1" key="1">
    <citation type="submission" date="2023-03" db="EMBL/GenBank/DDBJ databases">
        <title>Massive genome expansion in bonnet fungi (Mycena s.s.) driven by repeated elements and novel gene families across ecological guilds.</title>
        <authorList>
            <consortium name="Lawrence Berkeley National Laboratory"/>
            <person name="Harder C.B."/>
            <person name="Miyauchi S."/>
            <person name="Viragh M."/>
            <person name="Kuo A."/>
            <person name="Thoen E."/>
            <person name="Andreopoulos B."/>
            <person name="Lu D."/>
            <person name="Skrede I."/>
            <person name="Drula E."/>
            <person name="Henrissat B."/>
            <person name="Morin E."/>
            <person name="Kohler A."/>
            <person name="Barry K."/>
            <person name="LaButti K."/>
            <person name="Morin E."/>
            <person name="Salamov A."/>
            <person name="Lipzen A."/>
            <person name="Mereny Z."/>
            <person name="Hegedus B."/>
            <person name="Baldrian P."/>
            <person name="Stursova M."/>
            <person name="Weitz H."/>
            <person name="Taylor A."/>
            <person name="Grigoriev I.V."/>
            <person name="Nagy L.G."/>
            <person name="Martin F."/>
            <person name="Kauserud H."/>
        </authorList>
    </citation>
    <scope>NUCLEOTIDE SEQUENCE</scope>
    <source>
        <strain evidence="1">CBHHK067</strain>
    </source>
</reference>
<evidence type="ECO:0000313" key="2">
    <source>
        <dbReference type="Proteomes" id="UP001221757"/>
    </source>
</evidence>
<sequence length="228" mass="25385">MRQQLDARRAVQAAIAAVPNLEPPPVQLEAHPVPWTEPHQTVLVFTSAEQDGDYELWEIARPTKKMRPVVEQGNPTAKRQGCQCALCAHANCGHELSCKGKGGREKSAGTPLFVYEFVFFSWKHIIKPGWKTRGRKTPVCPMERDARREAVWRMKLNNGEVRTRNSSAENPRYAKVVPLELGHRSSTKNERCADLGAPGTSGLLNSVSNCTLAFKPRVLVEIWVPPGV</sequence>
<dbReference type="Proteomes" id="UP001221757">
    <property type="component" value="Unassembled WGS sequence"/>
</dbReference>
<keyword evidence="2" id="KW-1185">Reference proteome</keyword>
<gene>
    <name evidence="1" type="ORF">B0H17DRAFT_1144317</name>
</gene>
<dbReference type="AlphaFoldDB" id="A0AAD7CTR4"/>
<accession>A0AAD7CTR4</accession>
<comment type="caution">
    <text evidence="1">The sequence shown here is derived from an EMBL/GenBank/DDBJ whole genome shotgun (WGS) entry which is preliminary data.</text>
</comment>
<proteinExistence type="predicted"/>
<dbReference type="EMBL" id="JARKIE010000240">
    <property type="protein sequence ID" value="KAJ7662450.1"/>
    <property type="molecule type" value="Genomic_DNA"/>
</dbReference>
<evidence type="ECO:0000313" key="1">
    <source>
        <dbReference type="EMBL" id="KAJ7662450.1"/>
    </source>
</evidence>
<name>A0AAD7CTR4_MYCRO</name>
<organism evidence="1 2">
    <name type="scientific">Mycena rosella</name>
    <name type="common">Pink bonnet</name>
    <name type="synonym">Agaricus rosellus</name>
    <dbReference type="NCBI Taxonomy" id="1033263"/>
    <lineage>
        <taxon>Eukaryota</taxon>
        <taxon>Fungi</taxon>
        <taxon>Dikarya</taxon>
        <taxon>Basidiomycota</taxon>
        <taxon>Agaricomycotina</taxon>
        <taxon>Agaricomycetes</taxon>
        <taxon>Agaricomycetidae</taxon>
        <taxon>Agaricales</taxon>
        <taxon>Marasmiineae</taxon>
        <taxon>Mycenaceae</taxon>
        <taxon>Mycena</taxon>
    </lineage>
</organism>
<protein>
    <submittedName>
        <fullName evidence="1">Uncharacterized protein</fullName>
    </submittedName>
</protein>